<dbReference type="SFLD" id="SFLDS00005">
    <property type="entry name" value="Isoprenoid_Synthase_Type_I"/>
    <property type="match status" value="1"/>
</dbReference>
<dbReference type="SFLD" id="SFLDG01020">
    <property type="entry name" value="Terpene_Cyclase_Like_2"/>
    <property type="match status" value="1"/>
</dbReference>
<dbReference type="Gene3D" id="1.10.600.10">
    <property type="entry name" value="Farnesyl Diphosphate Synthase"/>
    <property type="match status" value="1"/>
</dbReference>
<evidence type="ECO:0000313" key="3">
    <source>
        <dbReference type="Proteomes" id="UP001552479"/>
    </source>
</evidence>
<keyword evidence="1" id="KW-0456">Lyase</keyword>
<dbReference type="SUPFAM" id="SSF48576">
    <property type="entry name" value="Terpenoid synthases"/>
    <property type="match status" value="1"/>
</dbReference>
<dbReference type="RefSeq" id="WP_366090490.1">
    <property type="nucleotide sequence ID" value="NZ_JBFASG010000048.1"/>
</dbReference>
<comment type="caution">
    <text evidence="2">The sequence shown here is derived from an EMBL/GenBank/DDBJ whole genome shotgun (WGS) entry which is preliminary data.</text>
</comment>
<evidence type="ECO:0000313" key="2">
    <source>
        <dbReference type="EMBL" id="MEV4927320.1"/>
    </source>
</evidence>
<organism evidence="2 3">
    <name type="scientific">Streptomyces roseoverticillatus</name>
    <dbReference type="NCBI Taxonomy" id="66429"/>
    <lineage>
        <taxon>Bacteria</taxon>
        <taxon>Bacillati</taxon>
        <taxon>Actinomycetota</taxon>
        <taxon>Actinomycetes</taxon>
        <taxon>Kitasatosporales</taxon>
        <taxon>Streptomycetaceae</taxon>
        <taxon>Streptomyces</taxon>
    </lineage>
</organism>
<dbReference type="InterPro" id="IPR034686">
    <property type="entry name" value="Terpene_cyclase-like_2"/>
</dbReference>
<dbReference type="Proteomes" id="UP001552479">
    <property type="component" value="Unassembled WGS sequence"/>
</dbReference>
<keyword evidence="3" id="KW-1185">Reference proteome</keyword>
<gene>
    <name evidence="2" type="ORF">AB0L03_31685</name>
</gene>
<dbReference type="Pfam" id="PF19086">
    <property type="entry name" value="Terpene_syn_C_2"/>
    <property type="match status" value="1"/>
</dbReference>
<protein>
    <submittedName>
        <fullName evidence="2">Terpene synthase family protein</fullName>
    </submittedName>
</protein>
<name>A0ABV3J3R5_9ACTN</name>
<evidence type="ECO:0000256" key="1">
    <source>
        <dbReference type="ARBA" id="ARBA00023239"/>
    </source>
</evidence>
<proteinExistence type="predicted"/>
<dbReference type="EMBL" id="JBFASG010000048">
    <property type="protein sequence ID" value="MEV4927320.1"/>
    <property type="molecule type" value="Genomic_DNA"/>
</dbReference>
<accession>A0ABV3J3R5</accession>
<dbReference type="InterPro" id="IPR008949">
    <property type="entry name" value="Isoprenoid_synthase_dom_sf"/>
</dbReference>
<sequence length="354" mass="39159">MTATVRTAPPPPPPAPYGLDGIVVPEVTMPAPPHTPNPHVRAAHAAAQEWLDRFGLCRSAASRRILRRARLPLTAALFYPGASPPVLARLTPWLYWICIMDDEFDDGPDGRDPARCAATLAALLDVLGGRPGRTPAERALADIRLRVQEGRSPGWSRAFRRDVEGWFWTYYEDTADRVAHRYPRLDAYPRQRAHAFGAYVMLSLAEPAAGVDLPEAVRRLPALRDLRHAAAEYLGLHNDFWSVGKEREAGVYHNAVILIGHHERVGLQESVDSCAGMLDARARRMVAAQLELPGQLDAVGVSGVTRAEALTCAAAYWHVVRGAHDYYQRVDRYTRADPRLKDELAPPHGLFTGQ</sequence>
<reference evidence="2 3" key="1">
    <citation type="submission" date="2024-06" db="EMBL/GenBank/DDBJ databases">
        <title>The Natural Products Discovery Center: Release of the First 8490 Sequenced Strains for Exploring Actinobacteria Biosynthetic Diversity.</title>
        <authorList>
            <person name="Kalkreuter E."/>
            <person name="Kautsar S.A."/>
            <person name="Yang D."/>
            <person name="Bader C.D."/>
            <person name="Teijaro C.N."/>
            <person name="Fluegel L."/>
            <person name="Davis C.M."/>
            <person name="Simpson J.R."/>
            <person name="Lauterbach L."/>
            <person name="Steele A.D."/>
            <person name="Gui C."/>
            <person name="Meng S."/>
            <person name="Li G."/>
            <person name="Viehrig K."/>
            <person name="Ye F."/>
            <person name="Su P."/>
            <person name="Kiefer A.F."/>
            <person name="Nichols A."/>
            <person name="Cepeda A.J."/>
            <person name="Yan W."/>
            <person name="Fan B."/>
            <person name="Jiang Y."/>
            <person name="Adhikari A."/>
            <person name="Zheng C.-J."/>
            <person name="Schuster L."/>
            <person name="Cowan T.M."/>
            <person name="Smanski M.J."/>
            <person name="Chevrette M.G."/>
            <person name="De Carvalho L.P.S."/>
            <person name="Shen B."/>
        </authorList>
    </citation>
    <scope>NUCLEOTIDE SEQUENCE [LARGE SCALE GENOMIC DNA]</scope>
    <source>
        <strain evidence="2 3">NPDC053791</strain>
    </source>
</reference>